<dbReference type="InterPro" id="IPR052027">
    <property type="entry name" value="PspC"/>
</dbReference>
<evidence type="ECO:0000313" key="8">
    <source>
        <dbReference type="EMBL" id="QNM11935.1"/>
    </source>
</evidence>
<protein>
    <submittedName>
        <fullName evidence="8">PspC domain-containing protein</fullName>
    </submittedName>
</protein>
<organism evidence="8 9">
    <name type="scientific">[Eubacterium] hominis</name>
    <dbReference type="NCBI Taxonomy" id="2764325"/>
    <lineage>
        <taxon>Bacteria</taxon>
        <taxon>Bacillati</taxon>
        <taxon>Bacillota</taxon>
        <taxon>Erysipelotrichia</taxon>
        <taxon>Erysipelotrichales</taxon>
        <taxon>Erysipelotrichaceae</taxon>
        <taxon>Amedibacillus</taxon>
    </lineage>
</organism>
<feature type="transmembrane region" description="Helical" evidence="6">
    <location>
        <begin position="33"/>
        <end position="56"/>
    </location>
</feature>
<feature type="domain" description="Phage shock protein PspC N-terminal" evidence="7">
    <location>
        <begin position="2"/>
        <end position="59"/>
    </location>
</feature>
<keyword evidence="4 6" id="KW-1133">Transmembrane helix</keyword>
<keyword evidence="5 6" id="KW-0472">Membrane</keyword>
<evidence type="ECO:0000259" key="7">
    <source>
        <dbReference type="Pfam" id="PF04024"/>
    </source>
</evidence>
<evidence type="ECO:0000256" key="2">
    <source>
        <dbReference type="ARBA" id="ARBA00022475"/>
    </source>
</evidence>
<sequence>MKKLVRIRKGRYLAGVCGGIAKFFDIDPKIIRLLFVLFTLAYSSGLIAYIIFMIVMPKETK</sequence>
<evidence type="ECO:0000256" key="1">
    <source>
        <dbReference type="ARBA" id="ARBA00004162"/>
    </source>
</evidence>
<evidence type="ECO:0000313" key="9">
    <source>
        <dbReference type="Proteomes" id="UP000515856"/>
    </source>
</evidence>
<dbReference type="Pfam" id="PF04024">
    <property type="entry name" value="PspC"/>
    <property type="match status" value="1"/>
</dbReference>
<dbReference type="PANTHER" id="PTHR33885">
    <property type="entry name" value="PHAGE SHOCK PROTEIN C"/>
    <property type="match status" value="1"/>
</dbReference>
<evidence type="ECO:0000256" key="4">
    <source>
        <dbReference type="ARBA" id="ARBA00022989"/>
    </source>
</evidence>
<reference evidence="8 9" key="1">
    <citation type="submission" date="2020-08" db="EMBL/GenBank/DDBJ databases">
        <authorList>
            <person name="Liu C."/>
            <person name="Sun Q."/>
        </authorList>
    </citation>
    <scope>NUCLEOTIDE SEQUENCE [LARGE SCALE GENOMIC DNA]</scope>
    <source>
        <strain evidence="8 9">NSJ-61</strain>
    </source>
</reference>
<accession>A0A7G9GMA3</accession>
<evidence type="ECO:0000256" key="5">
    <source>
        <dbReference type="ARBA" id="ARBA00023136"/>
    </source>
</evidence>
<dbReference type="PANTHER" id="PTHR33885:SF3">
    <property type="entry name" value="PHAGE SHOCK PROTEIN C"/>
    <property type="match status" value="1"/>
</dbReference>
<dbReference type="InterPro" id="IPR007168">
    <property type="entry name" value="Phageshock_PspC_N"/>
</dbReference>
<proteinExistence type="predicted"/>
<keyword evidence="2" id="KW-1003">Cell membrane</keyword>
<keyword evidence="9" id="KW-1185">Reference proteome</keyword>
<name>A0A7G9GMA3_9FIRM</name>
<evidence type="ECO:0000256" key="6">
    <source>
        <dbReference type="SAM" id="Phobius"/>
    </source>
</evidence>
<dbReference type="AlphaFoldDB" id="A0A7G9GMA3"/>
<gene>
    <name evidence="8" type="ORF">H9Q80_17070</name>
</gene>
<dbReference type="Proteomes" id="UP000515856">
    <property type="component" value="Chromosome"/>
</dbReference>
<comment type="subcellular location">
    <subcellularLocation>
        <location evidence="1">Cell membrane</location>
        <topology evidence="1">Single-pass membrane protein</topology>
    </subcellularLocation>
</comment>
<dbReference type="RefSeq" id="WP_117454779.1">
    <property type="nucleotide sequence ID" value="NZ_CP060636.1"/>
</dbReference>
<dbReference type="KEGG" id="ehn:H9Q80_17070"/>
<evidence type="ECO:0000256" key="3">
    <source>
        <dbReference type="ARBA" id="ARBA00022692"/>
    </source>
</evidence>
<dbReference type="EMBL" id="CP060636">
    <property type="protein sequence ID" value="QNM11935.1"/>
    <property type="molecule type" value="Genomic_DNA"/>
</dbReference>
<keyword evidence="3 6" id="KW-0812">Transmembrane</keyword>
<dbReference type="GO" id="GO:0005886">
    <property type="term" value="C:plasma membrane"/>
    <property type="evidence" value="ECO:0007669"/>
    <property type="project" value="UniProtKB-SubCell"/>
</dbReference>